<dbReference type="InterPro" id="IPR001915">
    <property type="entry name" value="Peptidase_M48"/>
</dbReference>
<gene>
    <name evidence="8" type="ORF">SAMN04487951_1026</name>
</gene>
<evidence type="ECO:0000256" key="4">
    <source>
        <dbReference type="ARBA" id="ARBA00022833"/>
    </source>
</evidence>
<name>A0A1G9Y4J9_9GAMM</name>
<reference evidence="9" key="1">
    <citation type="submission" date="2016-10" db="EMBL/GenBank/DDBJ databases">
        <authorList>
            <person name="Varghese N."/>
            <person name="Submissions S."/>
        </authorList>
    </citation>
    <scope>NUCLEOTIDE SEQUENCE [LARGE SCALE GENOMIC DNA]</scope>
    <source>
        <strain evidence="9">CGMCC 1.6494</strain>
    </source>
</reference>
<dbReference type="STRING" id="416873.SAMN04487951_1026"/>
<keyword evidence="3 6" id="KW-0378">Hydrolase</keyword>
<dbReference type="GO" id="GO:0046872">
    <property type="term" value="F:metal ion binding"/>
    <property type="evidence" value="ECO:0007669"/>
    <property type="project" value="UniProtKB-KW"/>
</dbReference>
<dbReference type="GO" id="GO:0016020">
    <property type="term" value="C:membrane"/>
    <property type="evidence" value="ECO:0007669"/>
    <property type="project" value="TreeGrafter"/>
</dbReference>
<evidence type="ECO:0000256" key="3">
    <source>
        <dbReference type="ARBA" id="ARBA00022801"/>
    </source>
</evidence>
<dbReference type="EMBL" id="FNII01000002">
    <property type="protein sequence ID" value="SDN04009.1"/>
    <property type="molecule type" value="Genomic_DNA"/>
</dbReference>
<dbReference type="InterPro" id="IPR051156">
    <property type="entry name" value="Mito/Outer_Membr_Metalloprot"/>
</dbReference>
<keyword evidence="5 6" id="KW-0482">Metalloprotease</keyword>
<keyword evidence="2" id="KW-0479">Metal-binding</keyword>
<sequence>MHTGLLQVAETPAQLAAVMGHEVAHVLADHNNERLTQPLGIKAALLVVGLLGEADFIGLTVMAYPVTPKHDAAIAWALRAVDGEIQEGINAA</sequence>
<accession>A0A1G9Y4J9</accession>
<keyword evidence="1 6" id="KW-0645">Protease</keyword>
<evidence type="ECO:0000256" key="5">
    <source>
        <dbReference type="ARBA" id="ARBA00023049"/>
    </source>
</evidence>
<keyword evidence="9" id="KW-1185">Reference proteome</keyword>
<dbReference type="AlphaFoldDB" id="A0A1G9Y4J9"/>
<dbReference type="Pfam" id="PF01435">
    <property type="entry name" value="Peptidase_M48"/>
    <property type="match status" value="1"/>
</dbReference>
<dbReference type="GO" id="GO:0051603">
    <property type="term" value="P:proteolysis involved in protein catabolic process"/>
    <property type="evidence" value="ECO:0007669"/>
    <property type="project" value="TreeGrafter"/>
</dbReference>
<keyword evidence="4 6" id="KW-0862">Zinc</keyword>
<dbReference type="PANTHER" id="PTHR22726:SF24">
    <property type="entry name" value="M48 FAMILY METALLOPEPTIDASE"/>
    <property type="match status" value="1"/>
</dbReference>
<protein>
    <submittedName>
        <fullName evidence="8">Peptidase family M48</fullName>
    </submittedName>
</protein>
<dbReference type="Proteomes" id="UP000199677">
    <property type="component" value="Unassembled WGS sequence"/>
</dbReference>
<proteinExistence type="inferred from homology"/>
<evidence type="ECO:0000259" key="7">
    <source>
        <dbReference type="Pfam" id="PF01435"/>
    </source>
</evidence>
<evidence type="ECO:0000256" key="6">
    <source>
        <dbReference type="RuleBase" id="RU003983"/>
    </source>
</evidence>
<feature type="domain" description="Peptidase M48" evidence="7">
    <location>
        <begin position="1"/>
        <end position="49"/>
    </location>
</feature>
<comment type="cofactor">
    <cofactor evidence="6">
        <name>Zn(2+)</name>
        <dbReference type="ChEBI" id="CHEBI:29105"/>
    </cofactor>
    <text evidence="6">Binds 1 zinc ion per subunit.</text>
</comment>
<evidence type="ECO:0000313" key="8">
    <source>
        <dbReference type="EMBL" id="SDN04009.1"/>
    </source>
</evidence>
<evidence type="ECO:0000313" key="9">
    <source>
        <dbReference type="Proteomes" id="UP000199677"/>
    </source>
</evidence>
<dbReference type="PANTHER" id="PTHR22726">
    <property type="entry name" value="METALLOENDOPEPTIDASE OMA1"/>
    <property type="match status" value="1"/>
</dbReference>
<organism evidence="8 9">
    <name type="scientific">Vreelandella arcis</name>
    <dbReference type="NCBI Taxonomy" id="416873"/>
    <lineage>
        <taxon>Bacteria</taxon>
        <taxon>Pseudomonadati</taxon>
        <taxon>Pseudomonadota</taxon>
        <taxon>Gammaproteobacteria</taxon>
        <taxon>Oceanospirillales</taxon>
        <taxon>Halomonadaceae</taxon>
        <taxon>Vreelandella</taxon>
    </lineage>
</organism>
<dbReference type="GO" id="GO:0004222">
    <property type="term" value="F:metalloendopeptidase activity"/>
    <property type="evidence" value="ECO:0007669"/>
    <property type="project" value="InterPro"/>
</dbReference>
<evidence type="ECO:0000256" key="2">
    <source>
        <dbReference type="ARBA" id="ARBA00022723"/>
    </source>
</evidence>
<comment type="similarity">
    <text evidence="6">Belongs to the peptidase M48 family.</text>
</comment>
<evidence type="ECO:0000256" key="1">
    <source>
        <dbReference type="ARBA" id="ARBA00022670"/>
    </source>
</evidence>